<proteinExistence type="predicted"/>
<organism evidence="1 2">
    <name type="scientific">Klebsiella grimontii</name>
    <dbReference type="NCBI Taxonomy" id="2058152"/>
    <lineage>
        <taxon>Bacteria</taxon>
        <taxon>Pseudomonadati</taxon>
        <taxon>Pseudomonadota</taxon>
        <taxon>Gammaproteobacteria</taxon>
        <taxon>Enterobacterales</taxon>
        <taxon>Enterobacteriaceae</taxon>
        <taxon>Klebsiella/Raoultella group</taxon>
        <taxon>Klebsiella</taxon>
    </lineage>
</organism>
<protein>
    <submittedName>
        <fullName evidence="1">Uncharacterized protein</fullName>
    </submittedName>
</protein>
<reference evidence="2" key="1">
    <citation type="submission" date="2017-08" db="EMBL/GenBank/DDBJ databases">
        <authorList>
            <person name="Brisse S."/>
        </authorList>
    </citation>
    <scope>NUCLEOTIDE SEQUENCE [LARGE SCALE GENOMIC DNA]</scope>
    <source>
        <strain evidence="2">06D021</strain>
    </source>
</reference>
<name>A0A285B8L3_9ENTR</name>
<evidence type="ECO:0000313" key="2">
    <source>
        <dbReference type="Proteomes" id="UP000220639"/>
    </source>
</evidence>
<sequence length="104" mass="11549">MGKEHGCNSVQPDLPATDNGGRHEVIVTGCVTKIGRGIHFCNNELLSGANHNLWFPLNSDDDWFSGIERVLVMNGVAENVVKLSPLNDGKDYHDWKVIYNCRVV</sequence>
<dbReference type="RefSeq" id="WP_042928360.1">
    <property type="nucleotide sequence ID" value="NZ_CABGWT010000016.1"/>
</dbReference>
<dbReference type="Proteomes" id="UP000220639">
    <property type="component" value="Unassembled WGS sequence"/>
</dbReference>
<dbReference type="EMBL" id="FZTC01000029">
    <property type="protein sequence ID" value="SNU37341.1"/>
    <property type="molecule type" value="Genomic_DNA"/>
</dbReference>
<gene>
    <name evidence="1" type="ORF">KOSB73_350038</name>
</gene>
<evidence type="ECO:0000313" key="1">
    <source>
        <dbReference type="EMBL" id="SNU37341.1"/>
    </source>
</evidence>
<accession>A0A285B8L3</accession>
<dbReference type="AlphaFoldDB" id="A0A285B8L3"/>